<sequence>MLKTELCNTWNKKSIHISGILAVLAFLPLAQLQAASLQVAPILIEFSTADKAKELWLTNTGSTNIRAQVRVQQWTQQNSQDTLAPTKNLIASPLITEIKPGQRQLVRLIKPAAIPVNLEQTFRLIVDELPDNKSNDNKTGLNILLQYSIPVFYKTNQKQKINQGITSIDRVQFKYAKGQLTATNLSNSYIRLSQLNYISGNGRKSPLFPGLVGYVLVGQTMSWTLPKAIPFDPSGKFQAVINSDFKEQTLPVQK</sequence>
<comment type="caution">
    <text evidence="2">The sequence shown here is derived from an EMBL/GenBank/DDBJ whole genome shotgun (WGS) entry which is preliminary data.</text>
</comment>
<dbReference type="PANTHER" id="PTHR30251">
    <property type="entry name" value="PILUS ASSEMBLY CHAPERONE"/>
    <property type="match status" value="1"/>
</dbReference>
<dbReference type="GO" id="GO:0071555">
    <property type="term" value="P:cell wall organization"/>
    <property type="evidence" value="ECO:0007669"/>
    <property type="project" value="InterPro"/>
</dbReference>
<feature type="domain" description="Pili assembly chaperone N-terminal" evidence="1">
    <location>
        <begin position="37"/>
        <end position="154"/>
    </location>
</feature>
<dbReference type="Proteomes" id="UP000291380">
    <property type="component" value="Unassembled WGS sequence"/>
</dbReference>
<dbReference type="RefSeq" id="WP_131271487.1">
    <property type="nucleotide sequence ID" value="NZ_SJOA01000012.1"/>
</dbReference>
<proteinExistence type="predicted"/>
<dbReference type="PANTHER" id="PTHR30251:SF4">
    <property type="entry name" value="SLR1668 PROTEIN"/>
    <property type="match status" value="1"/>
</dbReference>
<protein>
    <submittedName>
        <fullName evidence="2">Molecular chaperone</fullName>
    </submittedName>
</protein>
<reference evidence="2 3" key="1">
    <citation type="submission" date="2019-02" db="EMBL/GenBank/DDBJ databases">
        <title>High diversity of culturable Acinetobacter species in natural soil and water ecosystems.</title>
        <authorList>
            <person name="Radolfova-Krizova L."/>
            <person name="Nemec A."/>
        </authorList>
    </citation>
    <scope>NUCLEOTIDE SEQUENCE [LARGE SCALE GENOMIC DNA]</scope>
    <source>
        <strain evidence="2 3">ANC 4281</strain>
    </source>
</reference>
<evidence type="ECO:0000259" key="1">
    <source>
        <dbReference type="Pfam" id="PF00345"/>
    </source>
</evidence>
<dbReference type="InterPro" id="IPR008962">
    <property type="entry name" value="PapD-like_sf"/>
</dbReference>
<dbReference type="OrthoDB" id="511700at2"/>
<dbReference type="EMBL" id="SJOA01000012">
    <property type="protein sequence ID" value="TCB58396.1"/>
    <property type="molecule type" value="Genomic_DNA"/>
</dbReference>
<evidence type="ECO:0000313" key="2">
    <source>
        <dbReference type="EMBL" id="TCB58396.1"/>
    </source>
</evidence>
<dbReference type="GO" id="GO:0030288">
    <property type="term" value="C:outer membrane-bounded periplasmic space"/>
    <property type="evidence" value="ECO:0007669"/>
    <property type="project" value="InterPro"/>
</dbReference>
<dbReference type="SUPFAM" id="SSF49354">
    <property type="entry name" value="PapD-like"/>
    <property type="match status" value="1"/>
</dbReference>
<gene>
    <name evidence="2" type="ORF">E0H85_10485</name>
</gene>
<dbReference type="Gene3D" id="2.60.40.10">
    <property type="entry name" value="Immunoglobulins"/>
    <property type="match status" value="1"/>
</dbReference>
<dbReference type="InterPro" id="IPR016147">
    <property type="entry name" value="Pili_assmbl_chaperone_N"/>
</dbReference>
<dbReference type="InterPro" id="IPR013783">
    <property type="entry name" value="Ig-like_fold"/>
</dbReference>
<name>A0A4R0ELR9_9GAMM</name>
<dbReference type="AlphaFoldDB" id="A0A4R0ELR9"/>
<organism evidence="2 3">
    <name type="scientific">Acinetobacter terrae</name>
    <dbReference type="NCBI Taxonomy" id="2731247"/>
    <lineage>
        <taxon>Bacteria</taxon>
        <taxon>Pseudomonadati</taxon>
        <taxon>Pseudomonadota</taxon>
        <taxon>Gammaproteobacteria</taxon>
        <taxon>Moraxellales</taxon>
        <taxon>Moraxellaceae</taxon>
        <taxon>Acinetobacter</taxon>
        <taxon>Acinetobacter Taxon 24</taxon>
    </lineage>
</organism>
<accession>A0A4R0ELR9</accession>
<evidence type="ECO:0000313" key="3">
    <source>
        <dbReference type="Proteomes" id="UP000291380"/>
    </source>
</evidence>
<dbReference type="InterPro" id="IPR050643">
    <property type="entry name" value="Periplasmic_pilus_chap"/>
</dbReference>
<dbReference type="Pfam" id="PF00345">
    <property type="entry name" value="PapD_N"/>
    <property type="match status" value="1"/>
</dbReference>